<feature type="transmembrane region" description="Helical" evidence="1">
    <location>
        <begin position="110"/>
        <end position="130"/>
    </location>
</feature>
<feature type="transmembrane region" description="Helical" evidence="1">
    <location>
        <begin position="200"/>
        <end position="225"/>
    </location>
</feature>
<feature type="transmembrane region" description="Helical" evidence="1">
    <location>
        <begin position="137"/>
        <end position="155"/>
    </location>
</feature>
<keyword evidence="1" id="KW-1133">Transmembrane helix</keyword>
<protein>
    <submittedName>
        <fullName evidence="2">Transmembrane protein, putative</fullName>
    </submittedName>
</protein>
<gene>
    <name evidence="2" type="ORF">TTHERM_00466100</name>
</gene>
<sequence length="1167" mass="135777">MQIQQLINQQLVFYILIKKIEICQQLIQQPNDYPTLYIISKLKKQTNNFKMNADKIKKWLFLQDNNPNTQKYLTEMHFQRLKWMRYCCIILIICFVLFYMEYILEEKKYISIYFIVSITSLFGLLGIHFFTKLKQHYSYFLSACRLTISLTFLLVGKEEIQEICSSIQYFNILVNIYLALALQAPNFIIDSTSILVQIGVLTFSFGISFFSILSLILSYILIFIYKYNSTKQLVENYEKYQNQNYWSAFVLNKYPISFFVTKYQNQLQSFVLKNYNKEAQIKYNYLSNEQNFLKFLQSIKVNLTMSQFSIADEFKLSGKDTDFLTFLKQKQKSNSLLNQQKQNQKVYSQVASVNKDDLDKHKHQKLAVKKLISTNTLSFNKSNTQSQLKKAYLETASKTINENTLSDILIAQRLWQDIEAEHVIIRVFEGENMDEFMFSIEEYPVQNQSYQGVKKLNKKLTKVAISGLNSFNQKFNIFQNSLKYLKELAKEIDQSIQGRIRNTHIVDTLKFQINGMLQEAVILKNRIFCIENYMNIFVKKNQVKLKSDQINLDQMLSLLNNFFPQVDIKRNYLDKIIQNDQEKIMYILISYISNAATCAKVMPIKMEVSSVSNDPNINLVKMPIERITNENIQDNNSSNQYNSGIAGGGVIITLNNNQHHATEDDKPSPQQLDNLSHIQKANNNNNNNLQINQNKTFLSTANPQSQLNQNLPAASPTQIQSQYPSTNFLLTGNNNLNLHYNTGSQAANNSREGINLYNNQYNQQQQNPSNQFIQVRQNSFANDSNSYLDGIIFKISFYHEKGEGLMDHFNCSEDKDSSKVEQKILQKFVKAVGPQQNIICKSQMQIKSSEEEDADDVDDALNIHDFEQFAFYQNHFKQFYQSKQNQFKKISSKTSFSNNRPYQKSNYFNHQNEEDEENNISNNQTQDQYTLSTFELIVFRNSEISNNTFFKTRNSIASVKTHFQLNRINTDDMITRIKASSSNFQIANLNNPKMNINNISNTYHYQADGNQNLKNTSNQLPTFNFQKNLIIGNTEAIQNIIRQIPDQEEMSEGIQDISDELKHGEQHSVPPSIFQRTLQFQTDHIHDNQSHIQSFEAIPTQINKENKHEQLKQDSQQNILNCDMIELMIKNKENNEIINSNQISSFSSPLKTKSFQNIITISQSVKN</sequence>
<organism evidence="2 3">
    <name type="scientific">Tetrahymena thermophila (strain SB210)</name>
    <dbReference type="NCBI Taxonomy" id="312017"/>
    <lineage>
        <taxon>Eukaryota</taxon>
        <taxon>Sar</taxon>
        <taxon>Alveolata</taxon>
        <taxon>Ciliophora</taxon>
        <taxon>Intramacronucleata</taxon>
        <taxon>Oligohymenophorea</taxon>
        <taxon>Hymenostomatida</taxon>
        <taxon>Tetrahymenina</taxon>
        <taxon>Tetrahymenidae</taxon>
        <taxon>Tetrahymena</taxon>
    </lineage>
</organism>
<feature type="transmembrane region" description="Helical" evidence="1">
    <location>
        <begin position="83"/>
        <end position="104"/>
    </location>
</feature>
<dbReference type="EMBL" id="GG662441">
    <property type="protein sequence ID" value="EAS04763.2"/>
    <property type="molecule type" value="Genomic_DNA"/>
</dbReference>
<keyword evidence="3" id="KW-1185">Reference proteome</keyword>
<reference evidence="3" key="1">
    <citation type="journal article" date="2006" name="PLoS Biol.">
        <title>Macronuclear genome sequence of the ciliate Tetrahymena thermophila, a model eukaryote.</title>
        <authorList>
            <person name="Eisen J.A."/>
            <person name="Coyne R.S."/>
            <person name="Wu M."/>
            <person name="Wu D."/>
            <person name="Thiagarajan M."/>
            <person name="Wortman J.R."/>
            <person name="Badger J.H."/>
            <person name="Ren Q."/>
            <person name="Amedeo P."/>
            <person name="Jones K.M."/>
            <person name="Tallon L.J."/>
            <person name="Delcher A.L."/>
            <person name="Salzberg S.L."/>
            <person name="Silva J.C."/>
            <person name="Haas B.J."/>
            <person name="Majoros W.H."/>
            <person name="Farzad M."/>
            <person name="Carlton J.M."/>
            <person name="Smith R.K. Jr."/>
            <person name="Garg J."/>
            <person name="Pearlman R.E."/>
            <person name="Karrer K.M."/>
            <person name="Sun L."/>
            <person name="Manning G."/>
            <person name="Elde N.C."/>
            <person name="Turkewitz A.P."/>
            <person name="Asai D.J."/>
            <person name="Wilkes D.E."/>
            <person name="Wang Y."/>
            <person name="Cai H."/>
            <person name="Collins K."/>
            <person name="Stewart B.A."/>
            <person name="Lee S.R."/>
            <person name="Wilamowska K."/>
            <person name="Weinberg Z."/>
            <person name="Ruzzo W.L."/>
            <person name="Wloga D."/>
            <person name="Gaertig J."/>
            <person name="Frankel J."/>
            <person name="Tsao C.-C."/>
            <person name="Gorovsky M.A."/>
            <person name="Keeling P.J."/>
            <person name="Waller R.F."/>
            <person name="Patron N.J."/>
            <person name="Cherry J.M."/>
            <person name="Stover N.A."/>
            <person name="Krieger C.J."/>
            <person name="del Toro C."/>
            <person name="Ryder H.F."/>
            <person name="Williamson S.C."/>
            <person name="Barbeau R.A."/>
            <person name="Hamilton E.P."/>
            <person name="Orias E."/>
        </authorList>
    </citation>
    <scope>NUCLEOTIDE SEQUENCE [LARGE SCALE GENOMIC DNA]</scope>
    <source>
        <strain evidence="3">SB210</strain>
    </source>
</reference>
<evidence type="ECO:0000313" key="2">
    <source>
        <dbReference type="EMBL" id="EAS04763.2"/>
    </source>
</evidence>
<proteinExistence type="predicted"/>
<evidence type="ECO:0000256" key="1">
    <source>
        <dbReference type="SAM" id="Phobius"/>
    </source>
</evidence>
<keyword evidence="1 2" id="KW-0812">Transmembrane</keyword>
<keyword evidence="1" id="KW-0472">Membrane</keyword>
<dbReference type="KEGG" id="tet:TTHERM_00466100"/>
<dbReference type="AlphaFoldDB" id="I7LXJ5"/>
<dbReference type="GeneID" id="7839914"/>
<accession>I7LXJ5</accession>
<evidence type="ECO:0000313" key="3">
    <source>
        <dbReference type="Proteomes" id="UP000009168"/>
    </source>
</evidence>
<feature type="transmembrane region" description="Helical" evidence="1">
    <location>
        <begin position="167"/>
        <end position="188"/>
    </location>
</feature>
<dbReference type="RefSeq" id="XP_001025008.2">
    <property type="nucleotide sequence ID" value="XM_001025008.2"/>
</dbReference>
<dbReference type="InParanoid" id="I7LXJ5"/>
<name>I7LXJ5_TETTS</name>
<dbReference type="Proteomes" id="UP000009168">
    <property type="component" value="Unassembled WGS sequence"/>
</dbReference>